<dbReference type="AlphaFoldDB" id="A0A841BMV7"/>
<comment type="caution">
    <text evidence="1">The sequence shown here is derived from an EMBL/GenBank/DDBJ whole genome shotgun (WGS) entry which is preliminary data.</text>
</comment>
<dbReference type="RefSeq" id="WP_184834532.1">
    <property type="nucleotide sequence ID" value="NZ_JACHMN010000002.1"/>
</dbReference>
<reference evidence="1 2" key="1">
    <citation type="submission" date="2020-08" db="EMBL/GenBank/DDBJ databases">
        <title>Sequencing the genomes of 1000 actinobacteria strains.</title>
        <authorList>
            <person name="Klenk H.-P."/>
        </authorList>
    </citation>
    <scope>NUCLEOTIDE SEQUENCE [LARGE SCALE GENOMIC DNA]</scope>
    <source>
        <strain evidence="1 2">DSM 45362</strain>
    </source>
</reference>
<evidence type="ECO:0008006" key="3">
    <source>
        <dbReference type="Google" id="ProtNLM"/>
    </source>
</evidence>
<dbReference type="EMBL" id="JACHMN010000002">
    <property type="protein sequence ID" value="MBB5868519.1"/>
    <property type="molecule type" value="Genomic_DNA"/>
</dbReference>
<name>A0A841BMV7_9ACTN</name>
<keyword evidence="2" id="KW-1185">Reference proteome</keyword>
<gene>
    <name evidence="1" type="ORF">F4553_001898</name>
</gene>
<proteinExistence type="predicted"/>
<accession>A0A841BMV7</accession>
<evidence type="ECO:0000313" key="1">
    <source>
        <dbReference type="EMBL" id="MBB5868519.1"/>
    </source>
</evidence>
<evidence type="ECO:0000313" key="2">
    <source>
        <dbReference type="Proteomes" id="UP000587527"/>
    </source>
</evidence>
<protein>
    <recommendedName>
        <fullName evidence="3">SH3 domain-containing protein</fullName>
    </recommendedName>
</protein>
<organism evidence="1 2">
    <name type="scientific">Allocatelliglobosispora scoriae</name>
    <dbReference type="NCBI Taxonomy" id="643052"/>
    <lineage>
        <taxon>Bacteria</taxon>
        <taxon>Bacillati</taxon>
        <taxon>Actinomycetota</taxon>
        <taxon>Actinomycetes</taxon>
        <taxon>Micromonosporales</taxon>
        <taxon>Micromonosporaceae</taxon>
        <taxon>Allocatelliglobosispora</taxon>
    </lineage>
</organism>
<dbReference type="Proteomes" id="UP000587527">
    <property type="component" value="Unassembled WGS sequence"/>
</dbReference>
<sequence>MSPIGAADPTLDSSPLRTGPYESCTSLKTLPGSTALDYYCYVTNSYDHTWTYVKVRGQNLYGWIFDDHLYSNGSPYKC</sequence>